<dbReference type="Proteomes" id="UP000230922">
    <property type="component" value="Unassembled WGS sequence"/>
</dbReference>
<evidence type="ECO:0000256" key="1">
    <source>
        <dbReference type="ARBA" id="ARBA00022432"/>
    </source>
</evidence>
<dbReference type="PANTHER" id="PTHR11469:SF1">
    <property type="entry name" value="GLUCOSE-6-PHOSPHATE ISOMERASE"/>
    <property type="match status" value="1"/>
</dbReference>
<sequence length="388" mass="43894">MKLEFYNCPKSEELNSSILPETPEFVSYKPNFELMEKIADEYKNYKNILIIAHGGSITSFMGMYFALKYLANKKAYFLSTVDPDYIQELKDTLRSEDTVVVSISKSGQNMTQIEMTGHFLDYPLVFITGKNSPLKEIADRLKAKVVDHPPIGGRYTAFTEVGLLPAVLVGLDARALFAGGRTFLDLYKRENLAWKMASVMHLLEQKGFVDVFMPFYTHYLFPMANLIVQLCHESFGKEGKGQTYFAHEAPESQHHTNQRFFGGRKNICGIFTTADSFNNQLTTNYPPSLHSVQIKRHALFDVSKIPLEKSLESEAIGTKEDARINGIPLAQVSISSFTPGEIGKLIAFWQLYAVYASVLRCVDPFDQPQVENSKNLSFDKRLQFKGLL</sequence>
<keyword evidence="2" id="KW-0324">Glycolysis</keyword>
<organism evidence="5 6">
    <name type="scientific">Candidatus Doudnabacteria bacterium CG10_big_fil_rev_8_21_14_0_10_42_18</name>
    <dbReference type="NCBI Taxonomy" id="1974552"/>
    <lineage>
        <taxon>Bacteria</taxon>
        <taxon>Candidatus Doudnaibacteriota</taxon>
    </lineage>
</organism>
<dbReference type="PANTHER" id="PTHR11469">
    <property type="entry name" value="GLUCOSE-6-PHOSPHATE ISOMERASE"/>
    <property type="match status" value="1"/>
</dbReference>
<reference evidence="6" key="1">
    <citation type="submission" date="2017-09" db="EMBL/GenBank/DDBJ databases">
        <title>Depth-based differentiation of microbial function through sediment-hosted aquifers and enrichment of novel symbionts in the deep terrestrial subsurface.</title>
        <authorList>
            <person name="Probst A.J."/>
            <person name="Ladd B."/>
            <person name="Jarett J.K."/>
            <person name="Geller-Mcgrath D.E."/>
            <person name="Sieber C.M.K."/>
            <person name="Emerson J.B."/>
            <person name="Anantharaman K."/>
            <person name="Thomas B.C."/>
            <person name="Malmstrom R."/>
            <person name="Stieglmeier M."/>
            <person name="Klingl A."/>
            <person name="Woyke T."/>
            <person name="Ryan C.M."/>
            <person name="Banfield J.F."/>
        </authorList>
    </citation>
    <scope>NUCLEOTIDE SEQUENCE [LARGE SCALE GENOMIC DNA]</scope>
</reference>
<keyword evidence="1" id="KW-0312">Gluconeogenesis</keyword>
<dbReference type="GO" id="GO:0006096">
    <property type="term" value="P:glycolytic process"/>
    <property type="evidence" value="ECO:0007669"/>
    <property type="project" value="UniProtKB-KW"/>
</dbReference>
<dbReference type="InterPro" id="IPR046348">
    <property type="entry name" value="SIS_dom_sf"/>
</dbReference>
<dbReference type="AlphaFoldDB" id="A0A2H0VCT1"/>
<evidence type="ECO:0000256" key="4">
    <source>
        <dbReference type="SAM" id="Phobius"/>
    </source>
</evidence>
<comment type="caution">
    <text evidence="5">The sequence shown here is derived from an EMBL/GenBank/DDBJ whole genome shotgun (WGS) entry which is preliminary data.</text>
</comment>
<keyword evidence="4" id="KW-1133">Transmembrane helix</keyword>
<evidence type="ECO:0000313" key="5">
    <source>
        <dbReference type="EMBL" id="PIR96110.1"/>
    </source>
</evidence>
<dbReference type="PRINTS" id="PR00662">
    <property type="entry name" value="G6PISOMERASE"/>
</dbReference>
<keyword evidence="4" id="KW-0472">Membrane</keyword>
<keyword evidence="3" id="KW-0413">Isomerase</keyword>
<name>A0A2H0VCT1_9BACT</name>
<dbReference type="GO" id="GO:0006094">
    <property type="term" value="P:gluconeogenesis"/>
    <property type="evidence" value="ECO:0007669"/>
    <property type="project" value="UniProtKB-KW"/>
</dbReference>
<proteinExistence type="predicted"/>
<evidence type="ECO:0000313" key="6">
    <source>
        <dbReference type="Proteomes" id="UP000230922"/>
    </source>
</evidence>
<keyword evidence="4" id="KW-0812">Transmembrane</keyword>
<dbReference type="GO" id="GO:0005829">
    <property type="term" value="C:cytosol"/>
    <property type="evidence" value="ECO:0007669"/>
    <property type="project" value="TreeGrafter"/>
</dbReference>
<evidence type="ECO:0000256" key="3">
    <source>
        <dbReference type="ARBA" id="ARBA00023235"/>
    </source>
</evidence>
<dbReference type="Gene3D" id="3.40.50.10490">
    <property type="entry name" value="Glucose-6-phosphate isomerase like protein, domain 1"/>
    <property type="match status" value="2"/>
</dbReference>
<dbReference type="GO" id="GO:0097367">
    <property type="term" value="F:carbohydrate derivative binding"/>
    <property type="evidence" value="ECO:0007669"/>
    <property type="project" value="InterPro"/>
</dbReference>
<dbReference type="SUPFAM" id="SSF53697">
    <property type="entry name" value="SIS domain"/>
    <property type="match status" value="1"/>
</dbReference>
<dbReference type="PROSITE" id="PS51463">
    <property type="entry name" value="P_GLUCOSE_ISOMERASE_3"/>
    <property type="match status" value="1"/>
</dbReference>
<protein>
    <recommendedName>
        <fullName evidence="7">Glucose-6-phosphate isomerase</fullName>
    </recommendedName>
</protein>
<dbReference type="GO" id="GO:0051156">
    <property type="term" value="P:glucose 6-phosphate metabolic process"/>
    <property type="evidence" value="ECO:0007669"/>
    <property type="project" value="TreeGrafter"/>
</dbReference>
<evidence type="ECO:0000256" key="2">
    <source>
        <dbReference type="ARBA" id="ARBA00023152"/>
    </source>
</evidence>
<dbReference type="GO" id="GO:0004347">
    <property type="term" value="F:glucose-6-phosphate isomerase activity"/>
    <property type="evidence" value="ECO:0007669"/>
    <property type="project" value="InterPro"/>
</dbReference>
<accession>A0A2H0VCT1</accession>
<gene>
    <name evidence="5" type="ORF">COT92_02805</name>
</gene>
<feature type="transmembrane region" description="Helical" evidence="4">
    <location>
        <begin position="48"/>
        <end position="67"/>
    </location>
</feature>
<dbReference type="InterPro" id="IPR001672">
    <property type="entry name" value="G6P_Isomerase"/>
</dbReference>
<dbReference type="EMBL" id="PFAK01000046">
    <property type="protein sequence ID" value="PIR96110.1"/>
    <property type="molecule type" value="Genomic_DNA"/>
</dbReference>
<evidence type="ECO:0008006" key="7">
    <source>
        <dbReference type="Google" id="ProtNLM"/>
    </source>
</evidence>
<dbReference type="GO" id="GO:0048029">
    <property type="term" value="F:monosaccharide binding"/>
    <property type="evidence" value="ECO:0007669"/>
    <property type="project" value="TreeGrafter"/>
</dbReference>